<sequence length="260" mass="28902">MGAIIRTEQLYKSFGRDNQEIVVLAGVNLEVEEGSFTVIVGPSGCGKSTLLNIVAGLAAPTSGCVYYRETPLLSPRLEIGYLTQKDTLMPWRNIESNIAMPLEIRGLGKVERRERTNELIQLVGLKGFEKHYPHELSGGMLRRAGLARMLSATPETLLMDEPFGALDAQLRLELQGELLNLWTGSGKSVLFITHDIEEALLLGDRVVVFGSEGSIVYDEAIFFPRPRDAATLRFQTEFATAHQRIWNALVSARMQQEAKR</sequence>
<accession>A0A4P6K5X6</accession>
<dbReference type="PROSITE" id="PS00211">
    <property type="entry name" value="ABC_TRANSPORTER_1"/>
    <property type="match status" value="1"/>
</dbReference>
<dbReference type="Pfam" id="PF00005">
    <property type="entry name" value="ABC_tran"/>
    <property type="match status" value="1"/>
</dbReference>
<keyword evidence="3 5" id="KW-0067">ATP-binding</keyword>
<evidence type="ECO:0000256" key="1">
    <source>
        <dbReference type="ARBA" id="ARBA00022448"/>
    </source>
</evidence>
<dbReference type="EMBL" id="CP035758">
    <property type="protein sequence ID" value="QBD82956.1"/>
    <property type="molecule type" value="Genomic_DNA"/>
</dbReference>
<organism evidence="5 6">
    <name type="scientific">Ktedonosporobacter rubrisoli</name>
    <dbReference type="NCBI Taxonomy" id="2509675"/>
    <lineage>
        <taxon>Bacteria</taxon>
        <taxon>Bacillati</taxon>
        <taxon>Chloroflexota</taxon>
        <taxon>Ktedonobacteria</taxon>
        <taxon>Ktedonobacterales</taxon>
        <taxon>Ktedonosporobacteraceae</taxon>
        <taxon>Ktedonosporobacter</taxon>
    </lineage>
</organism>
<dbReference type="Gene3D" id="3.40.50.300">
    <property type="entry name" value="P-loop containing nucleotide triphosphate hydrolases"/>
    <property type="match status" value="1"/>
</dbReference>
<evidence type="ECO:0000256" key="3">
    <source>
        <dbReference type="ARBA" id="ARBA00022840"/>
    </source>
</evidence>
<dbReference type="InterPro" id="IPR027417">
    <property type="entry name" value="P-loop_NTPase"/>
</dbReference>
<dbReference type="InterPro" id="IPR050166">
    <property type="entry name" value="ABC_transporter_ATP-bind"/>
</dbReference>
<dbReference type="InterPro" id="IPR017871">
    <property type="entry name" value="ABC_transporter-like_CS"/>
</dbReference>
<dbReference type="GO" id="GO:0016887">
    <property type="term" value="F:ATP hydrolysis activity"/>
    <property type="evidence" value="ECO:0007669"/>
    <property type="project" value="InterPro"/>
</dbReference>
<dbReference type="GO" id="GO:0005524">
    <property type="term" value="F:ATP binding"/>
    <property type="evidence" value="ECO:0007669"/>
    <property type="project" value="UniProtKB-KW"/>
</dbReference>
<name>A0A4P6K5X6_KTERU</name>
<evidence type="ECO:0000313" key="5">
    <source>
        <dbReference type="EMBL" id="QBD82956.1"/>
    </source>
</evidence>
<dbReference type="CDD" id="cd03293">
    <property type="entry name" value="ABC_NrtD_SsuB_transporters"/>
    <property type="match status" value="1"/>
</dbReference>
<dbReference type="InterPro" id="IPR003439">
    <property type="entry name" value="ABC_transporter-like_ATP-bd"/>
</dbReference>
<feature type="domain" description="ABC transporter" evidence="4">
    <location>
        <begin position="5"/>
        <end position="236"/>
    </location>
</feature>
<keyword evidence="6" id="KW-1185">Reference proteome</keyword>
<dbReference type="AlphaFoldDB" id="A0A4P6K5X6"/>
<keyword evidence="1" id="KW-0813">Transport</keyword>
<dbReference type="PANTHER" id="PTHR42788">
    <property type="entry name" value="TAURINE IMPORT ATP-BINDING PROTEIN-RELATED"/>
    <property type="match status" value="1"/>
</dbReference>
<evidence type="ECO:0000259" key="4">
    <source>
        <dbReference type="PROSITE" id="PS50893"/>
    </source>
</evidence>
<dbReference type="OrthoDB" id="9784450at2"/>
<dbReference type="SUPFAM" id="SSF52540">
    <property type="entry name" value="P-loop containing nucleoside triphosphate hydrolases"/>
    <property type="match status" value="1"/>
</dbReference>
<dbReference type="PANTHER" id="PTHR42788:SF13">
    <property type="entry name" value="ALIPHATIC SULFONATES IMPORT ATP-BINDING PROTEIN SSUB"/>
    <property type="match status" value="1"/>
</dbReference>
<keyword evidence="2" id="KW-0547">Nucleotide-binding</keyword>
<proteinExistence type="predicted"/>
<evidence type="ECO:0000256" key="2">
    <source>
        <dbReference type="ARBA" id="ARBA00022741"/>
    </source>
</evidence>
<gene>
    <name evidence="5" type="ORF">EPA93_46145</name>
</gene>
<evidence type="ECO:0000313" key="6">
    <source>
        <dbReference type="Proteomes" id="UP000290365"/>
    </source>
</evidence>
<dbReference type="InterPro" id="IPR003593">
    <property type="entry name" value="AAA+_ATPase"/>
</dbReference>
<reference evidence="5 6" key="1">
    <citation type="submission" date="2019-01" db="EMBL/GenBank/DDBJ databases">
        <title>Ktedonosporobacter rubrisoli SCAWS-G2.</title>
        <authorList>
            <person name="Huang Y."/>
            <person name="Yan B."/>
        </authorList>
    </citation>
    <scope>NUCLEOTIDE SEQUENCE [LARGE SCALE GENOMIC DNA]</scope>
    <source>
        <strain evidence="5 6">SCAWS-G2</strain>
    </source>
</reference>
<dbReference type="RefSeq" id="WP_129894024.1">
    <property type="nucleotide sequence ID" value="NZ_CP035758.1"/>
</dbReference>
<dbReference type="SMART" id="SM00382">
    <property type="entry name" value="AAA"/>
    <property type="match status" value="1"/>
</dbReference>
<protein>
    <submittedName>
        <fullName evidence="5">ABC transporter ATP-binding protein</fullName>
    </submittedName>
</protein>
<dbReference type="PROSITE" id="PS50893">
    <property type="entry name" value="ABC_TRANSPORTER_2"/>
    <property type="match status" value="1"/>
</dbReference>
<dbReference type="KEGG" id="kbs:EPA93_46145"/>
<dbReference type="Proteomes" id="UP000290365">
    <property type="component" value="Chromosome"/>
</dbReference>